<dbReference type="GO" id="GO:0005975">
    <property type="term" value="P:carbohydrate metabolic process"/>
    <property type="evidence" value="ECO:0007669"/>
    <property type="project" value="InterPro"/>
</dbReference>
<sequence>MEPFLRFRTFHVTQTISAILVLGILTTLRVAECENTQILDTLQYKALTCRKHTASLAEFGAVGDGKTSNTKAFKTAIESLSKFANDGGAQLIIPPGKWLTGSFNLTSHFTLFLDKDAVILGSQEESEYPVFAPLPSYGTGRDGTGARFSSLIFGTNLTDVVITGQNGKIDGQGEIWWEKYHNDQLNNLTRPYMIEIMYSNRIQISNLTLVNSPTWFVHPVYSSDVIIQGLSILAPVDSPNTDGIDPDSCTNTRIEDCFIVSGDDCIAVKSGWDQYGINFGMPTKHLIIRRVTCISPDSATIALGSEMSGGIEDVRAEDITAINTQSGVRIKTAIGRGGFVKDIYARRMNFKTMKYVFWMTSSYNKHPDDGYDPKALPKIEGINYKDVVAENVTYSARLEGLASDPFTGICISNVNITLTEKPKALQWNCSSIAGVTSNVTPKACDFLPEKEAVECPFPEDKLPIDEVQLENCTAAAAVEP</sequence>
<evidence type="ECO:0000256" key="6">
    <source>
        <dbReference type="RuleBase" id="RU361169"/>
    </source>
</evidence>
<accession>A0A6A1UYK4</accession>
<evidence type="ECO:0000256" key="4">
    <source>
        <dbReference type="ARBA" id="ARBA00022801"/>
    </source>
</evidence>
<evidence type="ECO:0000256" key="2">
    <source>
        <dbReference type="ARBA" id="ARBA00008834"/>
    </source>
</evidence>
<reference evidence="7 9" key="2">
    <citation type="journal article" date="2019" name="Plant Biotechnol. J.">
        <title>The red bayberry genome and genetic basis of sex determination.</title>
        <authorList>
            <person name="Jia H.M."/>
            <person name="Jia H.J."/>
            <person name="Cai Q.L."/>
            <person name="Wang Y."/>
            <person name="Zhao H.B."/>
            <person name="Yang W.F."/>
            <person name="Wang G.Y."/>
            <person name="Li Y.H."/>
            <person name="Zhan D.L."/>
            <person name="Shen Y.T."/>
            <person name="Niu Q.F."/>
            <person name="Chang L."/>
            <person name="Qiu J."/>
            <person name="Zhao L."/>
            <person name="Xie H.B."/>
            <person name="Fu W.Y."/>
            <person name="Jin J."/>
            <person name="Li X.W."/>
            <person name="Jiao Y."/>
            <person name="Zhou C.C."/>
            <person name="Tu T."/>
            <person name="Chai C.Y."/>
            <person name="Gao J.L."/>
            <person name="Fan L.J."/>
            <person name="van de Weg E."/>
            <person name="Wang J.Y."/>
            <person name="Gao Z.S."/>
        </authorList>
    </citation>
    <scope>NUCLEOTIDE SEQUENCE [LARGE SCALE GENOMIC DNA]</scope>
    <source>
        <tissue evidence="7">Leaves</tissue>
    </source>
</reference>
<gene>
    <name evidence="8" type="ORF">CJ030_MR3G005593</name>
    <name evidence="7" type="ORF">CJ030_MR7G015268</name>
</gene>
<dbReference type="InterPro" id="IPR012334">
    <property type="entry name" value="Pectin_lyas_fold"/>
</dbReference>
<dbReference type="InterPro" id="IPR051801">
    <property type="entry name" value="GH28_Enzymes"/>
</dbReference>
<dbReference type="OrthoDB" id="187139at2759"/>
<evidence type="ECO:0000313" key="8">
    <source>
        <dbReference type="EMBL" id="KAB1220106.1"/>
    </source>
</evidence>
<keyword evidence="5 6" id="KW-0326">Glycosidase</keyword>
<dbReference type="Gene3D" id="2.160.20.10">
    <property type="entry name" value="Single-stranded right-handed beta-helix, Pectin lyase-like"/>
    <property type="match status" value="1"/>
</dbReference>
<keyword evidence="4 6" id="KW-0378">Hydrolase</keyword>
<dbReference type="InterPro" id="IPR011050">
    <property type="entry name" value="Pectin_lyase_fold/virulence"/>
</dbReference>
<protein>
    <submittedName>
        <fullName evidence="7">Putative polygalacturonase</fullName>
    </submittedName>
</protein>
<proteinExistence type="inferred from homology"/>
<dbReference type="Pfam" id="PF00295">
    <property type="entry name" value="Glyco_hydro_28"/>
    <property type="match status" value="1"/>
</dbReference>
<reference evidence="7" key="3">
    <citation type="submission" date="2019-09" db="EMBL/GenBank/DDBJ databases">
        <authorList>
            <person name="Gao Z."/>
        </authorList>
    </citation>
    <scope>NUCLEOTIDE SEQUENCE</scope>
    <source>
        <tissue evidence="7">Leaves</tissue>
    </source>
</reference>
<organism evidence="7 9">
    <name type="scientific">Morella rubra</name>
    <name type="common">Chinese bayberry</name>
    <dbReference type="NCBI Taxonomy" id="262757"/>
    <lineage>
        <taxon>Eukaryota</taxon>
        <taxon>Viridiplantae</taxon>
        <taxon>Streptophyta</taxon>
        <taxon>Embryophyta</taxon>
        <taxon>Tracheophyta</taxon>
        <taxon>Spermatophyta</taxon>
        <taxon>Magnoliopsida</taxon>
        <taxon>eudicotyledons</taxon>
        <taxon>Gunneridae</taxon>
        <taxon>Pentapetalae</taxon>
        <taxon>rosids</taxon>
        <taxon>fabids</taxon>
        <taxon>Fagales</taxon>
        <taxon>Myricaceae</taxon>
        <taxon>Morella</taxon>
    </lineage>
</organism>
<dbReference type="GO" id="GO:0004650">
    <property type="term" value="F:polygalacturonase activity"/>
    <property type="evidence" value="ECO:0007669"/>
    <property type="project" value="InterPro"/>
</dbReference>
<dbReference type="PANTHER" id="PTHR31339">
    <property type="entry name" value="PECTIN LYASE-RELATED"/>
    <property type="match status" value="1"/>
</dbReference>
<evidence type="ECO:0000313" key="7">
    <source>
        <dbReference type="EMBL" id="KAB1204898.1"/>
    </source>
</evidence>
<comment type="subcellular location">
    <subcellularLocation>
        <location evidence="1">Secreted</location>
        <location evidence="1">Cell wall</location>
    </subcellularLocation>
</comment>
<dbReference type="Proteomes" id="UP000516437">
    <property type="component" value="Chromosome 7"/>
</dbReference>
<evidence type="ECO:0000313" key="9">
    <source>
        <dbReference type="Proteomes" id="UP000516437"/>
    </source>
</evidence>
<evidence type="ECO:0000256" key="3">
    <source>
        <dbReference type="ARBA" id="ARBA00022512"/>
    </source>
</evidence>
<dbReference type="EMBL" id="RXIC02000025">
    <property type="protein sequence ID" value="KAB1204898.1"/>
    <property type="molecule type" value="Genomic_DNA"/>
</dbReference>
<keyword evidence="3" id="KW-0134">Cell wall</keyword>
<dbReference type="InterPro" id="IPR000743">
    <property type="entry name" value="Glyco_hydro_28"/>
</dbReference>
<name>A0A6A1UYK4_9ROSI</name>
<dbReference type="Proteomes" id="UP000516437">
    <property type="component" value="Chromosome 3"/>
</dbReference>
<comment type="similarity">
    <text evidence="2 6">Belongs to the glycosyl hydrolase 28 family.</text>
</comment>
<reference evidence="7" key="1">
    <citation type="submission" date="2018-07" db="EMBL/GenBank/DDBJ databases">
        <authorList>
            <person name="Gao Z.-S."/>
            <person name="Jia H.-M."/>
            <person name="Jia H.-J."/>
            <person name="Cai Q.-L."/>
            <person name="Wang Y."/>
            <person name="Zhao H.-B."/>
        </authorList>
    </citation>
    <scope>NUCLEOTIDE SEQUENCE</scope>
    <source>
        <tissue evidence="7">Leaves</tissue>
    </source>
</reference>
<comment type="caution">
    <text evidence="7">The sequence shown here is derived from an EMBL/GenBank/DDBJ whole genome shotgun (WGS) entry which is preliminary data.</text>
</comment>
<dbReference type="PANTHER" id="PTHR31339:SF12">
    <property type="entry name" value="ENDO-POLYGALACTURONASE-LIKE PROTEIN"/>
    <property type="match status" value="1"/>
</dbReference>
<dbReference type="SUPFAM" id="SSF51126">
    <property type="entry name" value="Pectin lyase-like"/>
    <property type="match status" value="1"/>
</dbReference>
<evidence type="ECO:0000256" key="5">
    <source>
        <dbReference type="ARBA" id="ARBA00023295"/>
    </source>
</evidence>
<keyword evidence="3" id="KW-0964">Secreted</keyword>
<keyword evidence="9" id="KW-1185">Reference proteome</keyword>
<evidence type="ECO:0000256" key="1">
    <source>
        <dbReference type="ARBA" id="ARBA00004191"/>
    </source>
</evidence>
<dbReference type="EMBL" id="RXIC02000021">
    <property type="protein sequence ID" value="KAB1220106.1"/>
    <property type="molecule type" value="Genomic_DNA"/>
</dbReference>
<dbReference type="AlphaFoldDB" id="A0A6A1UYK4"/>